<dbReference type="PANTHER" id="PTHR13847:SF201">
    <property type="entry name" value="PUTATIBE OXIDOREDUCTASE"/>
    <property type="match status" value="1"/>
</dbReference>
<name>A0ABT1CQ65_9HYPH</name>
<evidence type="ECO:0000259" key="2">
    <source>
        <dbReference type="Pfam" id="PF01266"/>
    </source>
</evidence>
<keyword evidence="1" id="KW-0560">Oxidoreductase</keyword>
<organism evidence="3 4">
    <name type="scientific">Hoeflea alexandrii</name>
    <dbReference type="NCBI Taxonomy" id="288436"/>
    <lineage>
        <taxon>Bacteria</taxon>
        <taxon>Pseudomonadati</taxon>
        <taxon>Pseudomonadota</taxon>
        <taxon>Alphaproteobacteria</taxon>
        <taxon>Hyphomicrobiales</taxon>
        <taxon>Rhizobiaceae</taxon>
        <taxon>Hoeflea</taxon>
    </lineage>
</organism>
<dbReference type="SUPFAM" id="SSF51905">
    <property type="entry name" value="FAD/NAD(P)-binding domain"/>
    <property type="match status" value="1"/>
</dbReference>
<dbReference type="PANTHER" id="PTHR13847">
    <property type="entry name" value="SARCOSINE DEHYDROGENASE-RELATED"/>
    <property type="match status" value="1"/>
</dbReference>
<dbReference type="InterPro" id="IPR036188">
    <property type="entry name" value="FAD/NAD-bd_sf"/>
</dbReference>
<gene>
    <name evidence="3" type="ORF">GTW23_08875</name>
</gene>
<dbReference type="RefSeq" id="WP_252915434.1">
    <property type="nucleotide sequence ID" value="NZ_JAAAML010000001.1"/>
</dbReference>
<protein>
    <submittedName>
        <fullName evidence="3">FAD-dependent oxidoreductase</fullName>
    </submittedName>
</protein>
<feature type="domain" description="FAD dependent oxidoreductase" evidence="2">
    <location>
        <begin position="48"/>
        <end position="399"/>
    </location>
</feature>
<keyword evidence="4" id="KW-1185">Reference proteome</keyword>
<comment type="caution">
    <text evidence="3">The sequence shown here is derived from an EMBL/GenBank/DDBJ whole genome shotgun (WGS) entry which is preliminary data.</text>
</comment>
<sequence length="419" mass="45761">MTFDRHGEREARKSLVEKKKLHENKSFWAKTPRISVRHHQKPPVGSCDVLIIGSGISGALVAEHLCDGTRNVMMVDRRKPVRGSSLDSTAMIQHEIDIPLHQLARKIGEDSAIRAWRRSRDAVTSLVDLVHSLEIDCSMQAKRTLYLAGNEFGSRALRTEAGLREKAGIEARYLDRDTTAKEFAIDRPASIVSSDSASANPAQLTAGLIRIAQARGLKLASAVEVTDVQSFGDRVACATSDGRLITARHVVFCSGYEFLKRLESRKHSVISTWAIAARPRGSVPGWLENHLVWEASDPYLYLRMAADGSIIAGGEDEDSADAFDDPVKLTVNTQTIIAKAEALLGIRLYPPHSRWASPFGNTSTGLPFIGAVPGLENVYAVMGFGGNGITFSKIAAEIIRGEINGSKDRDAELFSFPET</sequence>
<dbReference type="EMBL" id="JAAAML010000001">
    <property type="protein sequence ID" value="MCO6408283.1"/>
    <property type="molecule type" value="Genomic_DNA"/>
</dbReference>
<dbReference type="Gene3D" id="3.50.50.60">
    <property type="entry name" value="FAD/NAD(P)-binding domain"/>
    <property type="match status" value="1"/>
</dbReference>
<dbReference type="Pfam" id="PF01266">
    <property type="entry name" value="DAO"/>
    <property type="match status" value="1"/>
</dbReference>
<reference evidence="3 4" key="1">
    <citation type="submission" date="2020-01" db="EMBL/GenBank/DDBJ databases">
        <title>Genomes of bacteria type strains.</title>
        <authorList>
            <person name="Chen J."/>
            <person name="Zhu S."/>
            <person name="Yang J."/>
        </authorList>
    </citation>
    <scope>NUCLEOTIDE SEQUENCE [LARGE SCALE GENOMIC DNA]</scope>
    <source>
        <strain evidence="3 4">DSM 16655</strain>
    </source>
</reference>
<proteinExistence type="predicted"/>
<evidence type="ECO:0000313" key="4">
    <source>
        <dbReference type="Proteomes" id="UP001320715"/>
    </source>
</evidence>
<dbReference type="InterPro" id="IPR006076">
    <property type="entry name" value="FAD-dep_OxRdtase"/>
</dbReference>
<accession>A0ABT1CQ65</accession>
<evidence type="ECO:0000313" key="3">
    <source>
        <dbReference type="EMBL" id="MCO6408283.1"/>
    </source>
</evidence>
<dbReference type="Proteomes" id="UP001320715">
    <property type="component" value="Unassembled WGS sequence"/>
</dbReference>
<dbReference type="Gene3D" id="3.30.9.10">
    <property type="entry name" value="D-Amino Acid Oxidase, subunit A, domain 2"/>
    <property type="match status" value="1"/>
</dbReference>
<evidence type="ECO:0000256" key="1">
    <source>
        <dbReference type="ARBA" id="ARBA00023002"/>
    </source>
</evidence>